<reference evidence="2" key="2">
    <citation type="journal article" date="2015" name="Data Brief">
        <title>Shoot transcriptome of the giant reed, Arundo donax.</title>
        <authorList>
            <person name="Barrero R.A."/>
            <person name="Guerrero F.D."/>
            <person name="Moolhuijzen P."/>
            <person name="Goolsby J.A."/>
            <person name="Tidwell J."/>
            <person name="Bellgard S.E."/>
            <person name="Bellgard M.I."/>
        </authorList>
    </citation>
    <scope>NUCLEOTIDE SEQUENCE</scope>
    <source>
        <tissue evidence="2">Shoot tissue taken approximately 20 cm above the soil surface</tissue>
    </source>
</reference>
<feature type="region of interest" description="Disordered" evidence="1">
    <location>
        <begin position="72"/>
        <end position="98"/>
    </location>
</feature>
<proteinExistence type="predicted"/>
<dbReference type="EMBL" id="GBRH01184980">
    <property type="protein sequence ID" value="JAE12916.1"/>
    <property type="molecule type" value="Transcribed_RNA"/>
</dbReference>
<evidence type="ECO:0000313" key="2">
    <source>
        <dbReference type="EMBL" id="JAE12916.1"/>
    </source>
</evidence>
<evidence type="ECO:0000256" key="1">
    <source>
        <dbReference type="SAM" id="MobiDB-lite"/>
    </source>
</evidence>
<reference evidence="2" key="1">
    <citation type="submission" date="2014-09" db="EMBL/GenBank/DDBJ databases">
        <authorList>
            <person name="Magalhaes I.L.F."/>
            <person name="Oliveira U."/>
            <person name="Santos F.R."/>
            <person name="Vidigal T.H.D.A."/>
            <person name="Brescovit A.D."/>
            <person name="Santos A.J."/>
        </authorList>
    </citation>
    <scope>NUCLEOTIDE SEQUENCE</scope>
    <source>
        <tissue evidence="2">Shoot tissue taken approximately 20 cm above the soil surface</tissue>
    </source>
</reference>
<dbReference type="AlphaFoldDB" id="A0A0A9FRG8"/>
<feature type="region of interest" description="Disordered" evidence="1">
    <location>
        <begin position="119"/>
        <end position="146"/>
    </location>
</feature>
<name>A0A0A9FRG8_ARUDO</name>
<sequence length="181" mass="19840">MPSIFKCPDLIVPQITIEKPKELFGSRIKSYNQFELLARPCLAISIPYLKLQLVVGGHPLSSHPLTTLQCRQVGPASHGNPQPRAALPSGTSVATHSLSHTKGKKEILVLQSSIQSNAMPPCSTRRFSSSAPVHSNPKPSDVLGVEDGQPLLEHQHGSRSLRLMTIYSRWRHAVPGETEHH</sequence>
<organism evidence="2">
    <name type="scientific">Arundo donax</name>
    <name type="common">Giant reed</name>
    <name type="synonym">Donax arundinaceus</name>
    <dbReference type="NCBI Taxonomy" id="35708"/>
    <lineage>
        <taxon>Eukaryota</taxon>
        <taxon>Viridiplantae</taxon>
        <taxon>Streptophyta</taxon>
        <taxon>Embryophyta</taxon>
        <taxon>Tracheophyta</taxon>
        <taxon>Spermatophyta</taxon>
        <taxon>Magnoliopsida</taxon>
        <taxon>Liliopsida</taxon>
        <taxon>Poales</taxon>
        <taxon>Poaceae</taxon>
        <taxon>PACMAD clade</taxon>
        <taxon>Arundinoideae</taxon>
        <taxon>Arundineae</taxon>
        <taxon>Arundo</taxon>
    </lineage>
</organism>
<protein>
    <submittedName>
        <fullName evidence="2">Uncharacterized protein</fullName>
    </submittedName>
</protein>
<feature type="compositionally biased region" description="Polar residues" evidence="1">
    <location>
        <begin position="89"/>
        <end position="98"/>
    </location>
</feature>
<accession>A0A0A9FRG8</accession>